<feature type="region of interest" description="Disordered" evidence="2">
    <location>
        <begin position="789"/>
        <end position="839"/>
    </location>
</feature>
<dbReference type="InterPro" id="IPR042344">
    <property type="entry name" value="ZCCHC14"/>
</dbReference>
<evidence type="ECO:0000256" key="2">
    <source>
        <dbReference type="SAM" id="MobiDB-lite"/>
    </source>
</evidence>
<keyword evidence="1" id="KW-0479">Metal-binding</keyword>
<dbReference type="FunCoup" id="A0A7R8UUC4">
    <property type="interactions" value="9"/>
</dbReference>
<feature type="compositionally biased region" description="Gly residues" evidence="2">
    <location>
        <begin position="931"/>
        <end position="940"/>
    </location>
</feature>
<gene>
    <name evidence="4" type="ORF">HERILL_LOCUS8919</name>
</gene>
<dbReference type="GO" id="GO:0003676">
    <property type="term" value="F:nucleic acid binding"/>
    <property type="evidence" value="ECO:0007669"/>
    <property type="project" value="InterPro"/>
</dbReference>
<sequence length="967" mass="102847">MIDKKEVVSWFKELESYKRIDAMYTLIGMCLPFELRFLGSVLEELGRRDSQELRGIELRVNNPQELAADIASCQNGEPTDKKIRRKMAIYLALIRACSRSCVNELFKTLEGWGDMDFVKFGDVENTLEELLLVYTMASLHPVFSYDQRNKCADILAKIEDSQKLLHSSQQHQQQQHHPHQQQTQTVQHEQQHGTAVANAAAASPMVQGHMVAGHQHMHAQMQVLPSYHYAVQQPPIPQMIHTDSSVSHQIPADIPFHPTLGIPTEYTVGAPPPPIWTIRPGIQSYTPQQPPSIDPHPPQSPSPMLSQQSSPSHSRTASPSRSSGGGGGNTIMQQQQTQQQQHNRNSQQQQQQQQQSQRNNTLRNSRRPSVETTPPPTMQQQAHQLPPSQLIIPSDMIPPYIKNLDDIYNPDGTLALQCRNGYTRSGHHTIPRQSKSSHHNQQQQQHHNQHLPNMTSLIGIGSGLVGGGGGVISPSPLQQSGGTTTGSFNAMNAANLTYQLHNMGLSDNPAATAAILENNIVISSTNSNSSSNRHHNKSGESDSGNSIGSSVGEISPPDTPAALSSVVVNNSNMSSNSSLRINDQNNFSKHNLNMTRLNGRPDKLLAGSGVGLVDAGVISSSIGGGGGGGTTVLYAHAPNSSQQQQFIGNELILATGPNLMPSPIANNNNNSNLSSTGNSGSCSNNNLVTSTQVMLTTPTAGSGVVSNVITTNPVILQHQQQFSATYPYPAQHLPTTRPPILPHNTAAPAAGIPPPPLPYRHPGFQIPNGEPPTAVYQYPAQVAGGAGFLLGGAATQPPSGVMRSSQPSQSQSQAASQQQQQQSQQPLPPQGAPQQPSIQPVAPSTLLAANTSPYTTLTVGTAKVMSCFNCGSQTHTGRDCQEASMEDVTRSIYKLDYSQSISPTTPGASHAGGGGVTSNSSNSSSSSSSSSGGGGSGSGSGVSTAEIATETSSPTSSSSSLSNSNIK</sequence>
<feature type="region of interest" description="Disordered" evidence="2">
    <location>
        <begin position="524"/>
        <end position="563"/>
    </location>
</feature>
<feature type="compositionally biased region" description="Low complexity" evidence="2">
    <location>
        <begin position="941"/>
        <end position="967"/>
    </location>
</feature>
<dbReference type="Proteomes" id="UP000594454">
    <property type="component" value="Chromosome 3"/>
</dbReference>
<feature type="compositionally biased region" description="Low complexity" evidence="2">
    <location>
        <begin position="302"/>
        <end position="322"/>
    </location>
</feature>
<feature type="compositionally biased region" description="Low complexity" evidence="2">
    <location>
        <begin position="330"/>
        <end position="363"/>
    </location>
</feature>
<dbReference type="PROSITE" id="PS50158">
    <property type="entry name" value="ZF_CCHC"/>
    <property type="match status" value="1"/>
</dbReference>
<dbReference type="OrthoDB" id="6361509at2759"/>
<accession>A0A7R8UUC4</accession>
<feature type="compositionally biased region" description="Basic residues" evidence="2">
    <location>
        <begin position="425"/>
        <end position="438"/>
    </location>
</feature>
<evidence type="ECO:0000259" key="3">
    <source>
        <dbReference type="PROSITE" id="PS50158"/>
    </source>
</evidence>
<feature type="compositionally biased region" description="Polar residues" evidence="2">
    <location>
        <begin position="378"/>
        <end position="387"/>
    </location>
</feature>
<feature type="compositionally biased region" description="Low complexity" evidence="2">
    <location>
        <begin position="804"/>
        <end position="825"/>
    </location>
</feature>
<feature type="compositionally biased region" description="Low complexity" evidence="2">
    <location>
        <begin position="917"/>
        <end position="930"/>
    </location>
</feature>
<dbReference type="Pfam" id="PF25479">
    <property type="entry name" value="Vts1"/>
    <property type="match status" value="1"/>
</dbReference>
<feature type="domain" description="CCHC-type" evidence="3">
    <location>
        <begin position="867"/>
        <end position="882"/>
    </location>
</feature>
<dbReference type="InterPro" id="IPR001878">
    <property type="entry name" value="Znf_CCHC"/>
</dbReference>
<dbReference type="InterPro" id="IPR057327">
    <property type="entry name" value="Vts1_dom"/>
</dbReference>
<feature type="compositionally biased region" description="Pro residues" evidence="2">
    <location>
        <begin position="288"/>
        <end position="301"/>
    </location>
</feature>
<feature type="region of interest" description="Disordered" evidence="2">
    <location>
        <begin position="271"/>
        <end position="393"/>
    </location>
</feature>
<feature type="region of interest" description="Disordered" evidence="2">
    <location>
        <begin position="423"/>
        <end position="460"/>
    </location>
</feature>
<evidence type="ECO:0000313" key="4">
    <source>
        <dbReference type="EMBL" id="CAD7086123.1"/>
    </source>
</evidence>
<dbReference type="PANTHER" id="PTHR16195:SF16">
    <property type="entry name" value="ZINC FINGER CCHC DOMAIN-CONTAINING PROTEIN 14"/>
    <property type="match status" value="1"/>
</dbReference>
<evidence type="ECO:0000256" key="1">
    <source>
        <dbReference type="PROSITE-ProRule" id="PRU00047"/>
    </source>
</evidence>
<dbReference type="InterPro" id="IPR058599">
    <property type="entry name" value="PHAT_Smg/ZCCHC2-like"/>
</dbReference>
<dbReference type="AlphaFoldDB" id="A0A7R8UUC4"/>
<feature type="region of interest" description="Disordered" evidence="2">
    <location>
        <begin position="163"/>
        <end position="198"/>
    </location>
</feature>
<feature type="region of interest" description="Disordered" evidence="2">
    <location>
        <begin position="901"/>
        <end position="967"/>
    </location>
</feature>
<dbReference type="PANTHER" id="PTHR16195">
    <property type="entry name" value="ZINC FINGER CCHC DOMAIN CONTAINING PROTEIN"/>
    <property type="match status" value="1"/>
</dbReference>
<reference evidence="4 5" key="1">
    <citation type="submission" date="2020-11" db="EMBL/GenBank/DDBJ databases">
        <authorList>
            <person name="Wallbank WR R."/>
            <person name="Pardo Diaz C."/>
            <person name="Kozak K."/>
            <person name="Martin S."/>
            <person name="Jiggins C."/>
            <person name="Moest M."/>
            <person name="Warren A I."/>
            <person name="Generalovic N T."/>
            <person name="Byers J.R.P. K."/>
            <person name="Montejo-Kovacevich G."/>
            <person name="Yen C E."/>
        </authorList>
    </citation>
    <scope>NUCLEOTIDE SEQUENCE [LARGE SCALE GENOMIC DNA]</scope>
</reference>
<dbReference type="EMBL" id="LR899011">
    <property type="protein sequence ID" value="CAD7086123.1"/>
    <property type="molecule type" value="Genomic_DNA"/>
</dbReference>
<organism evidence="4 5">
    <name type="scientific">Hermetia illucens</name>
    <name type="common">Black soldier fly</name>
    <dbReference type="NCBI Taxonomy" id="343691"/>
    <lineage>
        <taxon>Eukaryota</taxon>
        <taxon>Metazoa</taxon>
        <taxon>Ecdysozoa</taxon>
        <taxon>Arthropoda</taxon>
        <taxon>Hexapoda</taxon>
        <taxon>Insecta</taxon>
        <taxon>Pterygota</taxon>
        <taxon>Neoptera</taxon>
        <taxon>Endopterygota</taxon>
        <taxon>Diptera</taxon>
        <taxon>Brachycera</taxon>
        <taxon>Stratiomyomorpha</taxon>
        <taxon>Stratiomyidae</taxon>
        <taxon>Hermetiinae</taxon>
        <taxon>Hermetia</taxon>
    </lineage>
</organism>
<keyword evidence="1" id="KW-0862">Zinc</keyword>
<dbReference type="Gene3D" id="4.10.60.10">
    <property type="entry name" value="Zinc finger, CCHC-type"/>
    <property type="match status" value="1"/>
</dbReference>
<keyword evidence="1" id="KW-0863">Zinc-finger</keyword>
<name>A0A7R8UUC4_HERIL</name>
<evidence type="ECO:0000313" key="5">
    <source>
        <dbReference type="Proteomes" id="UP000594454"/>
    </source>
</evidence>
<dbReference type="InParanoid" id="A0A7R8UUC4"/>
<protein>
    <recommendedName>
        <fullName evidence="3">CCHC-type domain-containing protein</fullName>
    </recommendedName>
</protein>
<dbReference type="Pfam" id="PF26034">
    <property type="entry name" value="PHAT_SMAUG"/>
    <property type="match status" value="1"/>
</dbReference>
<dbReference type="GO" id="GO:0008270">
    <property type="term" value="F:zinc ion binding"/>
    <property type="evidence" value="ECO:0007669"/>
    <property type="project" value="UniProtKB-KW"/>
</dbReference>
<keyword evidence="5" id="KW-1185">Reference proteome</keyword>
<proteinExistence type="predicted"/>